<evidence type="ECO:0000256" key="3">
    <source>
        <dbReference type="SAM" id="Phobius"/>
    </source>
</evidence>
<proteinExistence type="predicted"/>
<dbReference type="InterPro" id="IPR013783">
    <property type="entry name" value="Ig-like_fold"/>
</dbReference>
<name>X6P3M1_RETFI</name>
<feature type="domain" description="TLDc" evidence="4">
    <location>
        <begin position="556"/>
        <end position="650"/>
    </location>
</feature>
<feature type="region of interest" description="Disordered" evidence="2">
    <location>
        <begin position="187"/>
        <end position="209"/>
    </location>
</feature>
<feature type="transmembrane region" description="Helical" evidence="3">
    <location>
        <begin position="513"/>
        <end position="535"/>
    </location>
</feature>
<dbReference type="InterPro" id="IPR006571">
    <property type="entry name" value="TLDc_dom"/>
</dbReference>
<keyword evidence="1" id="KW-0175">Coiled coil</keyword>
<keyword evidence="3" id="KW-0812">Transmembrane</keyword>
<dbReference type="CDD" id="cd00063">
    <property type="entry name" value="FN3"/>
    <property type="match status" value="1"/>
</dbReference>
<keyword evidence="3" id="KW-0472">Membrane</keyword>
<reference evidence="5 6" key="1">
    <citation type="journal article" date="2013" name="Curr. Biol.">
        <title>The Genome of the Foraminiferan Reticulomyxa filosa.</title>
        <authorList>
            <person name="Glockner G."/>
            <person name="Hulsmann N."/>
            <person name="Schleicher M."/>
            <person name="Noegel A.A."/>
            <person name="Eichinger L."/>
            <person name="Gallinger C."/>
            <person name="Pawlowski J."/>
            <person name="Sierra R."/>
            <person name="Euteneuer U."/>
            <person name="Pillet L."/>
            <person name="Moustafa A."/>
            <person name="Platzer M."/>
            <person name="Groth M."/>
            <person name="Szafranski K."/>
            <person name="Schliwa M."/>
        </authorList>
    </citation>
    <scope>NUCLEOTIDE SEQUENCE [LARGE SCALE GENOMIC DNA]</scope>
</reference>
<feature type="compositionally biased region" description="Basic and acidic residues" evidence="2">
    <location>
        <begin position="199"/>
        <end position="209"/>
    </location>
</feature>
<feature type="transmembrane region" description="Helical" evidence="3">
    <location>
        <begin position="397"/>
        <end position="415"/>
    </location>
</feature>
<keyword evidence="3" id="KW-1133">Transmembrane helix</keyword>
<feature type="region of interest" description="Disordered" evidence="2">
    <location>
        <begin position="1"/>
        <end position="63"/>
    </location>
</feature>
<keyword evidence="6" id="KW-1185">Reference proteome</keyword>
<comment type="caution">
    <text evidence="5">The sequence shown here is derived from an EMBL/GenBank/DDBJ whole genome shotgun (WGS) entry which is preliminary data.</text>
</comment>
<protein>
    <recommendedName>
        <fullName evidence="4">TLDc domain-containing protein</fullName>
    </recommendedName>
</protein>
<feature type="transmembrane region" description="Helical" evidence="3">
    <location>
        <begin position="617"/>
        <end position="641"/>
    </location>
</feature>
<dbReference type="SUPFAM" id="SSF49265">
    <property type="entry name" value="Fibronectin type III"/>
    <property type="match status" value="1"/>
</dbReference>
<evidence type="ECO:0000313" key="6">
    <source>
        <dbReference type="Proteomes" id="UP000023152"/>
    </source>
</evidence>
<feature type="coiled-coil region" evidence="1">
    <location>
        <begin position="229"/>
        <end position="324"/>
    </location>
</feature>
<sequence length="650" mass="74859">MLQSSSPSNAVPSNVVPSNVIPSNVIPSSTISSAPVKKLKATASNGKAKGKTPPVKQKQCDELDWKTPEHPIQEKQDFDMTKWLVENDLVIPFDDEFNYKELPNIFSQRKIQKKHLVNLKTDEDIREKKKKKRIGCVCMKCEIKRSFVTTSLKISNGMFIGTFMEAVNALKQEEALIGSMSPTSHISLRRSNGNVKSGEGAKMDESRNSEPGHILTQYKVITCEEYEMIEKLASKMEQMKLLLHSLRENLIHVEECKKKCAAEINQFTEELKHRIDEKRETLLMQLNQLQTQKTDEVKQQFERAQSAFNQMKQTQTEVDEWLNDGGIPVRERQERVQSKIEETLNYGADGASSAIPLTNPLMVVCFNPAVFKNVDEIGEIKIINGLSKPPELKVTEIGPFSVKVALLSFFFFFFFKTKHKVQIFFEWKCEENTFPELTEFAIEYQKSDPITVSRNTTPFGKNQYDWNVCAMMQKQYKCKLLDLTPNSHYSVRVKARSAELYQKYPFLNLWTDYAVTTFQTSLTWVFVVVAFVFNFSDENNLENPLKQEADDCIPSNMLKSPEKAALLRLVREKYSHGVTFSLLFDAKKHGFNARNFHDKCDNKGPTLIIIENELGHIFGAFTTVFFFLFTLIFIFIFFIHFKKKKKKIYL</sequence>
<dbReference type="Pfam" id="PF07534">
    <property type="entry name" value="TLD"/>
    <property type="match status" value="1"/>
</dbReference>
<organism evidence="5 6">
    <name type="scientific">Reticulomyxa filosa</name>
    <dbReference type="NCBI Taxonomy" id="46433"/>
    <lineage>
        <taxon>Eukaryota</taxon>
        <taxon>Sar</taxon>
        <taxon>Rhizaria</taxon>
        <taxon>Retaria</taxon>
        <taxon>Foraminifera</taxon>
        <taxon>Monothalamids</taxon>
        <taxon>Reticulomyxidae</taxon>
        <taxon>Reticulomyxa</taxon>
    </lineage>
</organism>
<evidence type="ECO:0000256" key="1">
    <source>
        <dbReference type="SAM" id="Coils"/>
    </source>
</evidence>
<dbReference type="AlphaFoldDB" id="X6P3M1"/>
<dbReference type="EMBL" id="ASPP01004005">
    <property type="protein sequence ID" value="ETO32684.1"/>
    <property type="molecule type" value="Genomic_DNA"/>
</dbReference>
<dbReference type="InterPro" id="IPR036116">
    <property type="entry name" value="FN3_sf"/>
</dbReference>
<dbReference type="InterPro" id="IPR003961">
    <property type="entry name" value="FN3_dom"/>
</dbReference>
<evidence type="ECO:0000256" key="2">
    <source>
        <dbReference type="SAM" id="MobiDB-lite"/>
    </source>
</evidence>
<dbReference type="Gene3D" id="2.60.40.10">
    <property type="entry name" value="Immunoglobulins"/>
    <property type="match status" value="1"/>
</dbReference>
<dbReference type="PROSITE" id="PS51886">
    <property type="entry name" value="TLDC"/>
    <property type="match status" value="1"/>
</dbReference>
<dbReference type="OrthoDB" id="6122852at2759"/>
<feature type="compositionally biased region" description="Low complexity" evidence="2">
    <location>
        <begin position="1"/>
        <end position="29"/>
    </location>
</feature>
<evidence type="ECO:0000313" key="5">
    <source>
        <dbReference type="EMBL" id="ETO32684.1"/>
    </source>
</evidence>
<gene>
    <name evidence="5" type="ORF">RFI_04430</name>
</gene>
<evidence type="ECO:0000259" key="4">
    <source>
        <dbReference type="PROSITE" id="PS51886"/>
    </source>
</evidence>
<dbReference type="Proteomes" id="UP000023152">
    <property type="component" value="Unassembled WGS sequence"/>
</dbReference>
<accession>X6P3M1</accession>